<dbReference type="Pfam" id="PF07610">
    <property type="entry name" value="DUF1573"/>
    <property type="match status" value="1"/>
</dbReference>
<proteinExistence type="predicted"/>
<reference evidence="1" key="1">
    <citation type="submission" date="2022-10" db="EMBL/GenBank/DDBJ databases">
        <authorList>
            <person name="Yu W.X."/>
        </authorList>
    </citation>
    <scope>NUCLEOTIDE SEQUENCE</scope>
    <source>
        <strain evidence="1">D04</strain>
    </source>
</reference>
<accession>A0AAE3MFQ5</accession>
<comment type="caution">
    <text evidence="1">The sequence shown here is derived from an EMBL/GenBank/DDBJ whole genome shotgun (WGS) entry which is preliminary data.</text>
</comment>
<dbReference type="PANTHER" id="PTHR37833:SF1">
    <property type="entry name" value="SIGNAL PEPTIDE PROTEIN"/>
    <property type="match status" value="1"/>
</dbReference>
<name>A0AAE3MFQ5_9BACT</name>
<dbReference type="PANTHER" id="PTHR37833">
    <property type="entry name" value="LIPOPROTEIN-RELATED"/>
    <property type="match status" value="1"/>
</dbReference>
<dbReference type="RefSeq" id="WP_301200178.1">
    <property type="nucleotide sequence ID" value="NZ_JAPDPI010000026.1"/>
</dbReference>
<gene>
    <name evidence="1" type="ORF">OM074_13250</name>
</gene>
<dbReference type="AlphaFoldDB" id="A0AAE3MFQ5"/>
<dbReference type="EMBL" id="JAPDPI010000026">
    <property type="protein sequence ID" value="MCW3806596.1"/>
    <property type="molecule type" value="Genomic_DNA"/>
</dbReference>
<sequence>MKCRLLIVLGFVVLLGCNHLGKPGDKKGAYTELKTTTASFNKTIHDFGALHEGETVGCFFVVTNTGKYPLVINNVEPGCGCTKVLFPTKPIQPGKDGEIEVRFDTRGFYGKQYKILRVDANINKKSKELVVSANVIN</sequence>
<evidence type="ECO:0000313" key="2">
    <source>
        <dbReference type="Proteomes" id="UP001207408"/>
    </source>
</evidence>
<keyword evidence="2" id="KW-1185">Reference proteome</keyword>
<organism evidence="1 2">
    <name type="scientific">Plebeiibacterium marinum</name>
    <dbReference type="NCBI Taxonomy" id="2992111"/>
    <lineage>
        <taxon>Bacteria</taxon>
        <taxon>Pseudomonadati</taxon>
        <taxon>Bacteroidota</taxon>
        <taxon>Bacteroidia</taxon>
        <taxon>Marinilabiliales</taxon>
        <taxon>Marinilabiliaceae</taxon>
        <taxon>Plebeiibacterium</taxon>
    </lineage>
</organism>
<evidence type="ECO:0000313" key="1">
    <source>
        <dbReference type="EMBL" id="MCW3806596.1"/>
    </source>
</evidence>
<dbReference type="InterPro" id="IPR011467">
    <property type="entry name" value="DUF1573"/>
</dbReference>
<dbReference type="InterPro" id="IPR013783">
    <property type="entry name" value="Ig-like_fold"/>
</dbReference>
<dbReference type="Gene3D" id="2.60.40.10">
    <property type="entry name" value="Immunoglobulins"/>
    <property type="match status" value="1"/>
</dbReference>
<dbReference type="PROSITE" id="PS51257">
    <property type="entry name" value="PROKAR_LIPOPROTEIN"/>
    <property type="match status" value="1"/>
</dbReference>
<dbReference type="Proteomes" id="UP001207408">
    <property type="component" value="Unassembled WGS sequence"/>
</dbReference>
<protein>
    <submittedName>
        <fullName evidence="1">DUF1573 domain-containing protein</fullName>
    </submittedName>
</protein>